<dbReference type="InterPro" id="IPR036295">
    <property type="entry name" value="GlgS_sf"/>
</dbReference>
<dbReference type="RefSeq" id="WP_032611702.1">
    <property type="nucleotide sequence ID" value="NZ_CP083630.1"/>
</dbReference>
<dbReference type="Proteomes" id="UP000310719">
    <property type="component" value="Chromosome"/>
</dbReference>
<evidence type="ECO:0000313" key="3">
    <source>
        <dbReference type="EMBL" id="VTP69484.1"/>
    </source>
</evidence>
<dbReference type="Proteomes" id="UP000222768">
    <property type="component" value="Unassembled WGS sequence"/>
</dbReference>
<reference evidence="3 5" key="3">
    <citation type="submission" date="2019-05" db="EMBL/GenBank/DDBJ databases">
        <authorList>
            <consortium name="Pathogen Informatics"/>
        </authorList>
    </citation>
    <scope>NUCLEOTIDE SEQUENCE [LARGE SCALE GENOMIC DNA]</scope>
    <source>
        <strain evidence="3 5">NCTC13032</strain>
    </source>
</reference>
<protein>
    <submittedName>
        <fullName evidence="1 3">Glycogen synthesis protein GlgS</fullName>
    </submittedName>
</protein>
<sequence length="67" mass="7954">MQSVSEKGVVSSRDLDFLARSFARMHLHGRHLCTDAITGNMDEDCRLWFLDRYDFYVEQLKDKELQE</sequence>
<dbReference type="EMBL" id="PDLK01000002">
    <property type="protein sequence ID" value="PHH04745.1"/>
    <property type="molecule type" value="Genomic_DNA"/>
</dbReference>
<evidence type="ECO:0000313" key="1">
    <source>
        <dbReference type="EMBL" id="PHH04745.1"/>
    </source>
</evidence>
<dbReference type="EMBL" id="LR590464">
    <property type="protein sequence ID" value="VTP69484.1"/>
    <property type="molecule type" value="Genomic_DNA"/>
</dbReference>
<organism evidence="3 5">
    <name type="scientific">Leclercia adecarboxylata</name>
    <dbReference type="NCBI Taxonomy" id="83655"/>
    <lineage>
        <taxon>Bacteria</taxon>
        <taxon>Pseudomonadati</taxon>
        <taxon>Pseudomonadota</taxon>
        <taxon>Gammaproteobacteria</taxon>
        <taxon>Enterobacterales</taxon>
        <taxon>Enterobacteriaceae</taxon>
        <taxon>Leclercia</taxon>
    </lineage>
</organism>
<dbReference type="Pfam" id="PF08971">
    <property type="entry name" value="GlgS"/>
    <property type="match status" value="1"/>
</dbReference>
<name>A0A4U9HXX2_9ENTR</name>
<proteinExistence type="predicted"/>
<reference evidence="4" key="2">
    <citation type="submission" date="2017-09" db="EMBL/GenBank/DDBJ databases">
        <title>FDA dAtabase for Regulatory Grade micrObial Sequences (FDA-ARGOS): Supporting development and validation of Infectious Disease Dx tests.</title>
        <authorList>
            <person name="Minogue T."/>
            <person name="Wolcott M."/>
            <person name="Wasieloski L."/>
            <person name="Aguilar W."/>
            <person name="Moore D."/>
            <person name="Tallon L."/>
            <person name="Sadzewicz L."/>
            <person name="Ott S."/>
            <person name="Zhao X."/>
            <person name="Nagaraj S."/>
            <person name="Vavikolanu K."/>
            <person name="Aluvathingal J."/>
            <person name="Nadendla S."/>
            <person name="Sichtig H."/>
        </authorList>
    </citation>
    <scope>NUCLEOTIDE SEQUENCE [LARGE SCALE GENOMIC DNA]</scope>
    <source>
        <strain evidence="4">FDAARGOS_404</strain>
    </source>
</reference>
<accession>A0A4U9HXX2</accession>
<dbReference type="Gene3D" id="1.20.970.20">
    <property type="entry name" value="Glycogen synthesis protein GlgS"/>
    <property type="match status" value="1"/>
</dbReference>
<evidence type="ECO:0000313" key="5">
    <source>
        <dbReference type="Proteomes" id="UP000310719"/>
    </source>
</evidence>
<dbReference type="InterPro" id="IPR015065">
    <property type="entry name" value="GlgS"/>
</dbReference>
<evidence type="ECO:0000313" key="2">
    <source>
        <dbReference type="EMBL" id="PHH07192.1"/>
    </source>
</evidence>
<dbReference type="AlphaFoldDB" id="A0A4U9HXX2"/>
<evidence type="ECO:0000313" key="4">
    <source>
        <dbReference type="Proteomes" id="UP000222768"/>
    </source>
</evidence>
<reference evidence="1" key="1">
    <citation type="submission" date="2017-09" db="EMBL/GenBank/DDBJ databases">
        <title>FDA dAtabase for Regulatory Grade micrObial Sequences (FDA-ARGOS): Supporting development and validation of Infectious Disease Dx tests.</title>
        <authorList>
            <person name="Minogue T."/>
            <person name="Wolcott M."/>
            <person name="Wasieloski L."/>
            <person name="Aguilar W."/>
            <person name="Moore D."/>
            <person name="Tallon L.J."/>
            <person name="Sadzewicz L."/>
            <person name="Ott S."/>
            <person name="Zhao X."/>
            <person name="Nagaraj S."/>
            <person name="Vavikolanu K."/>
            <person name="Aluvathingal J."/>
            <person name="Nadendla S."/>
            <person name="Sichtig H."/>
        </authorList>
    </citation>
    <scope>NUCLEOTIDE SEQUENCE</scope>
    <source>
        <strain evidence="1">FDAARGOS_404</strain>
    </source>
</reference>
<gene>
    <name evidence="3" type="primary">glgS_2</name>
    <name evidence="2" type="ORF">CRX53_00065</name>
    <name evidence="1" type="ORF">CRX53_12625</name>
    <name evidence="3" type="ORF">NCTC13032_04387</name>
</gene>
<dbReference type="EMBL" id="PDLK01000001">
    <property type="protein sequence ID" value="PHH07192.1"/>
    <property type="molecule type" value="Genomic_DNA"/>
</dbReference>
<dbReference type="SUPFAM" id="SSF109747">
    <property type="entry name" value="Glycogen synthesis protein GlgS"/>
    <property type="match status" value="1"/>
</dbReference>